<feature type="domain" description="ORF D-335-like" evidence="1">
    <location>
        <begin position="6"/>
        <end position="68"/>
    </location>
</feature>
<dbReference type="EMBL" id="CP002817">
    <property type="protein sequence ID" value="AGE70941.1"/>
    <property type="molecule type" value="Genomic_DNA"/>
</dbReference>
<dbReference type="KEGG" id="sacn:SacN8_04850"/>
<dbReference type="HOGENOM" id="CLU_167324_2_0_2"/>
<evidence type="ECO:0000313" key="2">
    <source>
        <dbReference type="EMBL" id="AGE70941.1"/>
    </source>
</evidence>
<accession>M1IUQ0</accession>
<dbReference type="AlphaFoldDB" id="M1IUQ0"/>
<proteinExistence type="predicted"/>
<evidence type="ECO:0000313" key="3">
    <source>
        <dbReference type="Proteomes" id="UP000011281"/>
    </source>
</evidence>
<protein>
    <submittedName>
        <fullName evidence="2">Integrase</fullName>
    </submittedName>
</protein>
<dbReference type="Pfam" id="PF07935">
    <property type="entry name" value="SSV1_ORF_D-335"/>
    <property type="match status" value="1"/>
</dbReference>
<name>M1IUQ0_9CREN</name>
<organism evidence="3">
    <name type="scientific">Sulfolobus acidocaldarius N8</name>
    <dbReference type="NCBI Taxonomy" id="1028566"/>
    <lineage>
        <taxon>Archaea</taxon>
        <taxon>Thermoproteota</taxon>
        <taxon>Thermoprotei</taxon>
        <taxon>Sulfolobales</taxon>
        <taxon>Sulfolobaceae</taxon>
        <taxon>Sulfolobus</taxon>
    </lineage>
</organism>
<dbReference type="Proteomes" id="UP000011281">
    <property type="component" value="Chromosome"/>
</dbReference>
<evidence type="ECO:0000259" key="1">
    <source>
        <dbReference type="Pfam" id="PF07935"/>
    </source>
</evidence>
<gene>
    <name evidence="2" type="ORF">SacN8_04850</name>
</gene>
<reference evidence="2 3" key="1">
    <citation type="journal article" date="2012" name="ISME J.">
        <title>Genomic evidence of rapid, global-scale gene flow in a Sulfolobus species.</title>
        <authorList>
            <person name="Mao D."/>
            <person name="Grogan D."/>
        </authorList>
    </citation>
    <scope>NUCLEOTIDE SEQUENCE [LARGE SCALE GENOMIC DNA]</scope>
    <source>
        <strain evidence="2 3">N8</strain>
    </source>
</reference>
<sequence>MAYTTFVAGQYKIRQRGNKYYVYLVEKGQDSKVKEHYVGPLDKIVEFYVKYGGLRVSPTMRGVGLEPTQAYTSGASVRPL</sequence>
<dbReference type="InterPro" id="IPR012922">
    <property type="entry name" value="ORF_D-335"/>
</dbReference>